<feature type="transmembrane region" description="Helical" evidence="12">
    <location>
        <begin position="301"/>
        <end position="324"/>
    </location>
</feature>
<evidence type="ECO:0000256" key="5">
    <source>
        <dbReference type="ARBA" id="ARBA00022989"/>
    </source>
</evidence>
<keyword evidence="3" id="KW-1003">Cell membrane</keyword>
<comment type="subcellular location">
    <subcellularLocation>
        <location evidence="1">Cell membrane</location>
        <topology evidence="1">Multi-pass membrane protein</topology>
    </subcellularLocation>
</comment>
<feature type="region of interest" description="Disordered" evidence="11">
    <location>
        <begin position="149"/>
        <end position="169"/>
    </location>
</feature>
<feature type="transmembrane region" description="Helical" evidence="12">
    <location>
        <begin position="112"/>
        <end position="135"/>
    </location>
</feature>
<organism evidence="14">
    <name type="scientific">Scylla olivacea</name>
    <name type="common">Orange mud crab</name>
    <name type="synonym">Cancer olivacea</name>
    <dbReference type="NCBI Taxonomy" id="85551"/>
    <lineage>
        <taxon>Eukaryota</taxon>
        <taxon>Metazoa</taxon>
        <taxon>Ecdysozoa</taxon>
        <taxon>Arthropoda</taxon>
        <taxon>Crustacea</taxon>
        <taxon>Multicrustacea</taxon>
        <taxon>Malacostraca</taxon>
        <taxon>Eumalacostraca</taxon>
        <taxon>Eucarida</taxon>
        <taxon>Decapoda</taxon>
        <taxon>Pleocyemata</taxon>
        <taxon>Brachyura</taxon>
        <taxon>Eubrachyura</taxon>
        <taxon>Portunoidea</taxon>
        <taxon>Portunidae</taxon>
        <taxon>Portuninae</taxon>
        <taxon>Scylla</taxon>
    </lineage>
</organism>
<keyword evidence="5 12" id="KW-1133">Transmembrane helix</keyword>
<dbReference type="Gene3D" id="1.20.1070.10">
    <property type="entry name" value="Rhodopsin 7-helix transmembrane proteins"/>
    <property type="match status" value="1"/>
</dbReference>
<dbReference type="PROSITE" id="PS50262">
    <property type="entry name" value="G_PROTEIN_RECEP_F1_2"/>
    <property type="match status" value="1"/>
</dbReference>
<keyword evidence="6 10" id="KW-0297">G-protein coupled receptor</keyword>
<feature type="transmembrane region" description="Helical" evidence="12">
    <location>
        <begin position="269"/>
        <end position="289"/>
    </location>
</feature>
<feature type="transmembrane region" description="Helical" evidence="12">
    <location>
        <begin position="69"/>
        <end position="92"/>
    </location>
</feature>
<dbReference type="GO" id="GO:0043410">
    <property type="term" value="P:positive regulation of MAPK cascade"/>
    <property type="evidence" value="ECO:0007669"/>
    <property type="project" value="TreeGrafter"/>
</dbReference>
<comment type="similarity">
    <text evidence="2 10">Belongs to the G-protein coupled receptor 1 family.</text>
</comment>
<evidence type="ECO:0000256" key="8">
    <source>
        <dbReference type="ARBA" id="ARBA00023170"/>
    </source>
</evidence>
<sequence>MVACLVMPLGAVYEISKEWILGPELCDMWTSSDVLCCTASILHLVAIALDRYWAVTQVDYIHSRNGTRIGLMILMVWLTAVVVSIAPLFGWRDPDFLVRVNEHKKCLVSQDLAYQVFATMATFYVPLTAILILYWKIFQAARKRIHKSKFGGKKEGGQQRGTNRKGKGLRAAAAGGDAALCTPPPPATVGGPAREAIRPNGVAEHQQTTAFTTVASGASPDKSSNNGALSVCSHVSEVSRQEMLPKEPPKKSKKETLEAKREKKAAKTLAIITGAFVICWLPFFVTALLMPVCPGCYFSDVMFSIFLWLGYFNSTLNPIIYTIFSPEFREAFKRILFGRKNQRYRPGKTR</sequence>
<evidence type="ECO:0000256" key="11">
    <source>
        <dbReference type="SAM" id="MobiDB-lite"/>
    </source>
</evidence>
<dbReference type="PANTHER" id="PTHR24248:SF200">
    <property type="entry name" value="5-HYDROXYTRYPTAMINE RECEPTOR 1B-LIKE ISOFORM X1"/>
    <property type="match status" value="1"/>
</dbReference>
<evidence type="ECO:0000259" key="13">
    <source>
        <dbReference type="PROSITE" id="PS50262"/>
    </source>
</evidence>
<dbReference type="PRINTS" id="PR00237">
    <property type="entry name" value="GPCRRHODOPSN"/>
</dbReference>
<dbReference type="PANTHER" id="PTHR24248">
    <property type="entry name" value="ADRENERGIC RECEPTOR-RELATED G-PROTEIN COUPLED RECEPTOR"/>
    <property type="match status" value="1"/>
</dbReference>
<evidence type="ECO:0000313" key="14">
    <source>
        <dbReference type="EMBL" id="JAI60408.1"/>
    </source>
</evidence>
<dbReference type="SUPFAM" id="SSF81321">
    <property type="entry name" value="Family A G protein-coupled receptor-like"/>
    <property type="match status" value="1"/>
</dbReference>
<evidence type="ECO:0000256" key="12">
    <source>
        <dbReference type="SAM" id="Phobius"/>
    </source>
</evidence>
<dbReference type="GO" id="GO:0004930">
    <property type="term" value="F:G protein-coupled receptor activity"/>
    <property type="evidence" value="ECO:0007669"/>
    <property type="project" value="UniProtKB-KW"/>
</dbReference>
<dbReference type="EMBL" id="GDRN01090802">
    <property type="protein sequence ID" value="JAI60408.1"/>
    <property type="molecule type" value="Transcribed_RNA"/>
</dbReference>
<accession>A0A0N7ZB18</accession>
<keyword evidence="7 12" id="KW-0472">Membrane</keyword>
<keyword evidence="9 10" id="KW-0807">Transducer</keyword>
<dbReference type="GO" id="GO:0005886">
    <property type="term" value="C:plasma membrane"/>
    <property type="evidence" value="ECO:0007669"/>
    <property type="project" value="UniProtKB-SubCell"/>
</dbReference>
<evidence type="ECO:0000256" key="4">
    <source>
        <dbReference type="ARBA" id="ARBA00022692"/>
    </source>
</evidence>
<evidence type="ECO:0000256" key="7">
    <source>
        <dbReference type="ARBA" id="ARBA00023136"/>
    </source>
</evidence>
<evidence type="ECO:0000256" key="6">
    <source>
        <dbReference type="ARBA" id="ARBA00023040"/>
    </source>
</evidence>
<dbReference type="AlphaFoldDB" id="A0A0N7ZB18"/>
<evidence type="ECO:0000256" key="1">
    <source>
        <dbReference type="ARBA" id="ARBA00004651"/>
    </source>
</evidence>
<dbReference type="GO" id="GO:0071880">
    <property type="term" value="P:adenylate cyclase-activating adrenergic receptor signaling pathway"/>
    <property type="evidence" value="ECO:0007669"/>
    <property type="project" value="TreeGrafter"/>
</dbReference>
<feature type="domain" description="G-protein coupled receptors family 1 profile" evidence="13">
    <location>
        <begin position="1"/>
        <end position="321"/>
    </location>
</feature>
<evidence type="ECO:0000256" key="10">
    <source>
        <dbReference type="RuleBase" id="RU000688"/>
    </source>
</evidence>
<proteinExistence type="inferred from homology"/>
<evidence type="ECO:0000256" key="3">
    <source>
        <dbReference type="ARBA" id="ARBA00022475"/>
    </source>
</evidence>
<keyword evidence="8 10" id="KW-0675">Receptor</keyword>
<name>A0A0N7ZB18_SCYOL</name>
<dbReference type="PROSITE" id="PS00237">
    <property type="entry name" value="G_PROTEIN_RECEP_F1_1"/>
    <property type="match status" value="1"/>
</dbReference>
<protein>
    <recommendedName>
        <fullName evidence="13">G-protein coupled receptors family 1 profile domain-containing protein</fullName>
    </recommendedName>
</protein>
<dbReference type="InterPro" id="IPR017452">
    <property type="entry name" value="GPCR_Rhodpsn_7TM"/>
</dbReference>
<dbReference type="Pfam" id="PF00001">
    <property type="entry name" value="7tm_1"/>
    <property type="match status" value="1"/>
</dbReference>
<keyword evidence="4 10" id="KW-0812">Transmembrane</keyword>
<feature type="region of interest" description="Disordered" evidence="11">
    <location>
        <begin position="238"/>
        <end position="259"/>
    </location>
</feature>
<dbReference type="CDD" id="cd15331">
    <property type="entry name" value="7tmA_5-HT1A_invertebrates"/>
    <property type="match status" value="1"/>
</dbReference>
<evidence type="ECO:0000256" key="2">
    <source>
        <dbReference type="ARBA" id="ARBA00010663"/>
    </source>
</evidence>
<dbReference type="InterPro" id="IPR000276">
    <property type="entry name" value="GPCR_Rhodpsn"/>
</dbReference>
<evidence type="ECO:0000256" key="9">
    <source>
        <dbReference type="ARBA" id="ARBA00023224"/>
    </source>
</evidence>
<reference evidence="14" key="1">
    <citation type="submission" date="2015-09" db="EMBL/GenBank/DDBJ databases">
        <title>Scylla olivacea transcriptome.</title>
        <authorList>
            <person name="Ikhwanuddin M."/>
        </authorList>
    </citation>
    <scope>NUCLEOTIDE SEQUENCE</scope>
</reference>